<dbReference type="Proteomes" id="UP000034680">
    <property type="component" value="Unassembled WGS sequence"/>
</dbReference>
<keyword evidence="2" id="KW-0812">Transmembrane</keyword>
<dbReference type="EMBL" id="LCUC01000097">
    <property type="protein sequence ID" value="KKY37079.1"/>
    <property type="molecule type" value="Genomic_DNA"/>
</dbReference>
<feature type="region of interest" description="Disordered" evidence="1">
    <location>
        <begin position="1"/>
        <end position="32"/>
    </location>
</feature>
<evidence type="ECO:0000256" key="1">
    <source>
        <dbReference type="SAM" id="MobiDB-lite"/>
    </source>
</evidence>
<reference evidence="3 4" key="2">
    <citation type="submission" date="2015-05" db="EMBL/GenBank/DDBJ databases">
        <authorList>
            <person name="Morales-Cruz A."/>
            <person name="Amrine K.C."/>
            <person name="Cantu D."/>
        </authorList>
    </citation>
    <scope>NUCLEOTIDE SEQUENCE [LARGE SCALE GENOMIC DNA]</scope>
    <source>
        <strain evidence="3">DA912</strain>
    </source>
</reference>
<gene>
    <name evidence="3" type="ORF">UCDDA912_g02915</name>
</gene>
<feature type="region of interest" description="Disordered" evidence="1">
    <location>
        <begin position="469"/>
        <end position="490"/>
    </location>
</feature>
<sequence length="490" mass="55331">MEDTTAQHEGPVTSGPAQPLAQPGQPGVEASQTTNTAVDAAEFNLSGLPTEMVIPVFESLVPDPLPIGTALPLSTDIMASRETLLNLCLTSKRFQKIAQPLVYRNVIITSHTQMATLLVILLAYKVRRGWIRSLAVIADLQYDEQSRRKDRATLAQAMTWLNNCDTQDLGTAELRTFREVEAYLPRIYHDIQAIPLTDESYAVPRVLTSFGWTAANWESYEQGLFRLYQKLLQRVMRLQTNLEDILATVPSPKFDSHLSPAIFEDWTFGRCNVSSHVQARADSENPFKTLRRVKKQADPKKRFNFVPDLKLEHLKSQKWEFFRDDGDWFLLCDPNNHRWPVGVEIPSCLLGFSHITELNLQDTKTHPAILRLMLSYSQNLKTLCYTSKATEWNANFTTPALTPAMAAVTTLQHAIDQVRGGLTELRLGWVPWGADLTEEEQAAVAPHRVDVSGFPQLTSIDIDLPFVLEEENDGEEEHVDMDESEDKETE</sequence>
<evidence type="ECO:0000313" key="4">
    <source>
        <dbReference type="Proteomes" id="UP000034680"/>
    </source>
</evidence>
<evidence type="ECO:0000256" key="2">
    <source>
        <dbReference type="SAM" id="Phobius"/>
    </source>
</evidence>
<keyword evidence="2" id="KW-0472">Membrane</keyword>
<keyword evidence="2" id="KW-1133">Transmembrane helix</keyword>
<feature type="transmembrane region" description="Helical" evidence="2">
    <location>
        <begin position="101"/>
        <end position="124"/>
    </location>
</feature>
<comment type="caution">
    <text evidence="3">The sequence shown here is derived from an EMBL/GenBank/DDBJ whole genome shotgun (WGS) entry which is preliminary data.</text>
</comment>
<evidence type="ECO:0008006" key="5">
    <source>
        <dbReference type="Google" id="ProtNLM"/>
    </source>
</evidence>
<organism evidence="3 4">
    <name type="scientific">Diaporthe ampelina</name>
    <dbReference type="NCBI Taxonomy" id="1214573"/>
    <lineage>
        <taxon>Eukaryota</taxon>
        <taxon>Fungi</taxon>
        <taxon>Dikarya</taxon>
        <taxon>Ascomycota</taxon>
        <taxon>Pezizomycotina</taxon>
        <taxon>Sordariomycetes</taxon>
        <taxon>Sordariomycetidae</taxon>
        <taxon>Diaporthales</taxon>
        <taxon>Diaporthaceae</taxon>
        <taxon>Diaporthe</taxon>
    </lineage>
</organism>
<dbReference type="OrthoDB" id="5210863at2759"/>
<accession>A0A0G2FSZ7</accession>
<dbReference type="AlphaFoldDB" id="A0A0G2FSZ7"/>
<feature type="compositionally biased region" description="Low complexity" evidence="1">
    <location>
        <begin position="15"/>
        <end position="27"/>
    </location>
</feature>
<name>A0A0G2FSZ7_9PEZI</name>
<proteinExistence type="predicted"/>
<keyword evidence="4" id="KW-1185">Reference proteome</keyword>
<evidence type="ECO:0000313" key="3">
    <source>
        <dbReference type="EMBL" id="KKY37079.1"/>
    </source>
</evidence>
<protein>
    <recommendedName>
        <fullName evidence="5">F-box domain-containing protein</fullName>
    </recommendedName>
</protein>
<reference evidence="3 4" key="1">
    <citation type="submission" date="2015-05" db="EMBL/GenBank/DDBJ databases">
        <title>Distinctive expansion of gene families associated with plant cell wall degradation and secondary metabolism in the genomes of grapevine trunk pathogens.</title>
        <authorList>
            <person name="Lawrence D.P."/>
            <person name="Travadon R."/>
            <person name="Rolshausen P.E."/>
            <person name="Baumgartner K."/>
        </authorList>
    </citation>
    <scope>NUCLEOTIDE SEQUENCE [LARGE SCALE GENOMIC DNA]</scope>
    <source>
        <strain evidence="3">DA912</strain>
    </source>
</reference>